<protein>
    <submittedName>
        <fullName evidence="2">GNAT family N-acetyltransferase</fullName>
    </submittedName>
</protein>
<name>A0A5C7AI85_9FLAO</name>
<dbReference type="PANTHER" id="PTHR43617">
    <property type="entry name" value="L-AMINO ACID N-ACETYLTRANSFERASE"/>
    <property type="match status" value="1"/>
</dbReference>
<dbReference type="InterPro" id="IPR000182">
    <property type="entry name" value="GNAT_dom"/>
</dbReference>
<proteinExistence type="predicted"/>
<dbReference type="PROSITE" id="PS51186">
    <property type="entry name" value="GNAT"/>
    <property type="match status" value="1"/>
</dbReference>
<dbReference type="Gene3D" id="3.40.630.30">
    <property type="match status" value="1"/>
</dbReference>
<dbReference type="AlphaFoldDB" id="A0A5C7AI85"/>
<evidence type="ECO:0000259" key="1">
    <source>
        <dbReference type="PROSITE" id="PS51186"/>
    </source>
</evidence>
<dbReference type="RefSeq" id="WP_146892042.1">
    <property type="nucleotide sequence ID" value="NZ_VORX01000003.1"/>
</dbReference>
<keyword evidence="2" id="KW-0808">Transferase</keyword>
<keyword evidence="3" id="KW-1185">Reference proteome</keyword>
<gene>
    <name evidence="2" type="ORF">ES711_07210</name>
</gene>
<comment type="caution">
    <text evidence="2">The sequence shown here is derived from an EMBL/GenBank/DDBJ whole genome shotgun (WGS) entry which is preliminary data.</text>
</comment>
<evidence type="ECO:0000313" key="2">
    <source>
        <dbReference type="EMBL" id="TXE08288.1"/>
    </source>
</evidence>
<organism evidence="2 3">
    <name type="scientific">Gelidibacter salicanalis</name>
    <dbReference type="NCBI Taxonomy" id="291193"/>
    <lineage>
        <taxon>Bacteria</taxon>
        <taxon>Pseudomonadati</taxon>
        <taxon>Bacteroidota</taxon>
        <taxon>Flavobacteriia</taxon>
        <taxon>Flavobacteriales</taxon>
        <taxon>Flavobacteriaceae</taxon>
        <taxon>Gelidibacter</taxon>
    </lineage>
</organism>
<dbReference type="GO" id="GO:0016747">
    <property type="term" value="F:acyltransferase activity, transferring groups other than amino-acyl groups"/>
    <property type="evidence" value="ECO:0007669"/>
    <property type="project" value="InterPro"/>
</dbReference>
<feature type="domain" description="N-acetyltransferase" evidence="1">
    <location>
        <begin position="1"/>
        <end position="166"/>
    </location>
</feature>
<dbReference type="Proteomes" id="UP000321734">
    <property type="component" value="Unassembled WGS sequence"/>
</dbReference>
<dbReference type="InterPro" id="IPR016181">
    <property type="entry name" value="Acyl_CoA_acyltransferase"/>
</dbReference>
<sequence length="166" mass="19502">MIRKATFKDIDGILSVTTACARDMVAKTIYQWNEHYPNAAAFEKDIQRNELYVLTQEETIIGSIVISTLMDAEYQPISWLTPNANNLYIHRLSVHPDYQGNGYAQHLMEFAETYGKDNDFASIRLDTFSQNPRNQKFYELRNYKRLGSIYFPKQSEHPFYCYEYVL</sequence>
<dbReference type="EMBL" id="VORX01000003">
    <property type="protein sequence ID" value="TXE08288.1"/>
    <property type="molecule type" value="Genomic_DNA"/>
</dbReference>
<evidence type="ECO:0000313" key="3">
    <source>
        <dbReference type="Proteomes" id="UP000321734"/>
    </source>
</evidence>
<dbReference type="SUPFAM" id="SSF55729">
    <property type="entry name" value="Acyl-CoA N-acyltransferases (Nat)"/>
    <property type="match status" value="1"/>
</dbReference>
<dbReference type="Pfam" id="PF00583">
    <property type="entry name" value="Acetyltransf_1"/>
    <property type="match status" value="1"/>
</dbReference>
<dbReference type="InterPro" id="IPR050276">
    <property type="entry name" value="MshD_Acetyltransferase"/>
</dbReference>
<dbReference type="CDD" id="cd04301">
    <property type="entry name" value="NAT_SF"/>
    <property type="match status" value="1"/>
</dbReference>
<accession>A0A5C7AI85</accession>
<dbReference type="PANTHER" id="PTHR43617:SF22">
    <property type="entry name" value="L-AMINO ACID N-ACETYLTRANSFERASE AAAT"/>
    <property type="match status" value="1"/>
</dbReference>
<reference evidence="2 3" key="1">
    <citation type="submission" date="2019-08" db="EMBL/GenBank/DDBJ databases">
        <title>Genome sequence of Gelidibacter salicanalis IC162T.</title>
        <authorList>
            <person name="Bowman J.P."/>
        </authorList>
    </citation>
    <scope>NUCLEOTIDE SEQUENCE [LARGE SCALE GENOMIC DNA]</scope>
    <source>
        <strain evidence="2 3">IC162</strain>
    </source>
</reference>
<dbReference type="OrthoDB" id="9796381at2"/>